<comment type="similarity">
    <text evidence="1 5 6">Belongs to the peptidase S8 family.</text>
</comment>
<dbReference type="PRINTS" id="PR00723">
    <property type="entry name" value="SUBTILISIN"/>
</dbReference>
<dbReference type="Gene3D" id="3.40.50.200">
    <property type="entry name" value="Peptidase S8/S53 domain"/>
    <property type="match status" value="1"/>
</dbReference>
<dbReference type="InterPro" id="IPR050131">
    <property type="entry name" value="Peptidase_S8_subtilisin-like"/>
</dbReference>
<evidence type="ECO:0000256" key="4">
    <source>
        <dbReference type="ARBA" id="ARBA00022825"/>
    </source>
</evidence>
<dbReference type="PANTHER" id="PTHR43806:SF58">
    <property type="entry name" value="ALKALINE PROTEASE 1-RELATED"/>
    <property type="match status" value="1"/>
</dbReference>
<feature type="domain" description="Peptidase S8/S53" evidence="8">
    <location>
        <begin position="143"/>
        <end position="368"/>
    </location>
</feature>
<dbReference type="InterPro" id="IPR000209">
    <property type="entry name" value="Peptidase_S8/S53_dom"/>
</dbReference>
<evidence type="ECO:0000256" key="1">
    <source>
        <dbReference type="ARBA" id="ARBA00011073"/>
    </source>
</evidence>
<protein>
    <submittedName>
        <fullName evidence="10">Peptidase 1</fullName>
    </submittedName>
</protein>
<dbReference type="PANTHER" id="PTHR43806">
    <property type="entry name" value="PEPTIDASE S8"/>
    <property type="match status" value="1"/>
</dbReference>
<dbReference type="InterPro" id="IPR023828">
    <property type="entry name" value="Peptidase_S8_Ser-AS"/>
</dbReference>
<dbReference type="OrthoDB" id="19448at2759"/>
<name>A0A9P5ZS74_PLEER</name>
<evidence type="ECO:0000256" key="3">
    <source>
        <dbReference type="ARBA" id="ARBA00022801"/>
    </source>
</evidence>
<dbReference type="InterPro" id="IPR015500">
    <property type="entry name" value="Peptidase_S8_subtilisin-rel"/>
</dbReference>
<organism evidence="10 11">
    <name type="scientific">Pleurotus eryngii</name>
    <name type="common">Boletus of the steppes</name>
    <dbReference type="NCBI Taxonomy" id="5323"/>
    <lineage>
        <taxon>Eukaryota</taxon>
        <taxon>Fungi</taxon>
        <taxon>Dikarya</taxon>
        <taxon>Basidiomycota</taxon>
        <taxon>Agaricomycotina</taxon>
        <taxon>Agaricomycetes</taxon>
        <taxon>Agaricomycetidae</taxon>
        <taxon>Agaricales</taxon>
        <taxon>Pleurotineae</taxon>
        <taxon>Pleurotaceae</taxon>
        <taxon>Pleurotus</taxon>
    </lineage>
</organism>
<dbReference type="PROSITE" id="PS00137">
    <property type="entry name" value="SUBTILASE_HIS"/>
    <property type="match status" value="1"/>
</dbReference>
<feature type="signal peptide" evidence="7">
    <location>
        <begin position="1"/>
        <end position="19"/>
    </location>
</feature>
<feature type="active site" description="Charge relay system" evidence="5">
    <location>
        <position position="335"/>
    </location>
</feature>
<dbReference type="PROSITE" id="PS00138">
    <property type="entry name" value="SUBTILASE_SER"/>
    <property type="match status" value="1"/>
</dbReference>
<sequence length="395" mass="40252">MRLLSSVLTFFVLCAPILAVPTTLKSVESFAGERNHGSYIIKLKPGVAKNIILKSLGEKATHQWDAALNGFAGKFSDRTLRFLRASPLVESISEDGIMNIFQDSDVVTQTDAPWGLARISSPTIVEGPAAGLNFTYTYAPPAGEGVDVYVVDTGVFTNHTQFGGRARWGATFGSYKDADGHGHGTHCAGTVAGSTYGAANVIAVKVLSDGGSGSVADIVSGLNYVLDSYQASGRPTIVSMSLGGGRSTPLDNAVASLTAGGVHVVIAAGNSNTDAANTSPARAPSAITVGASNIADARASFSNYGAVVDVFAPGQDVISSWIGSDDATNKISGTSMATPHVAGLVAYLISVHGNKAPAEIEALVVELSSKGALAGIPSGTANRIAQNGIAASAVL</sequence>
<evidence type="ECO:0000256" key="6">
    <source>
        <dbReference type="RuleBase" id="RU003355"/>
    </source>
</evidence>
<dbReference type="PROSITE" id="PS00136">
    <property type="entry name" value="SUBTILASE_ASP"/>
    <property type="match status" value="1"/>
</dbReference>
<dbReference type="Gene3D" id="3.30.70.80">
    <property type="entry name" value="Peptidase S8 propeptide/proteinase inhibitor I9"/>
    <property type="match status" value="1"/>
</dbReference>
<evidence type="ECO:0000313" key="10">
    <source>
        <dbReference type="EMBL" id="KAF9493009.1"/>
    </source>
</evidence>
<dbReference type="Proteomes" id="UP000807025">
    <property type="component" value="Unassembled WGS sequence"/>
</dbReference>
<comment type="caution">
    <text evidence="10">The sequence shown here is derived from an EMBL/GenBank/DDBJ whole genome shotgun (WGS) entry which is preliminary data.</text>
</comment>
<feature type="active site" description="Charge relay system" evidence="5">
    <location>
        <position position="183"/>
    </location>
</feature>
<gene>
    <name evidence="10" type="ORF">BDN71DRAFT_1508981</name>
</gene>
<keyword evidence="3 5" id="KW-0378">Hydrolase</keyword>
<dbReference type="AlphaFoldDB" id="A0A9P5ZS74"/>
<keyword evidence="7" id="KW-0732">Signal</keyword>
<evidence type="ECO:0000259" key="8">
    <source>
        <dbReference type="Pfam" id="PF00082"/>
    </source>
</evidence>
<dbReference type="PROSITE" id="PS51892">
    <property type="entry name" value="SUBTILASE"/>
    <property type="match status" value="1"/>
</dbReference>
<dbReference type="InterPro" id="IPR023827">
    <property type="entry name" value="Peptidase_S8_Asp-AS"/>
</dbReference>
<proteinExistence type="inferred from homology"/>
<keyword evidence="2 5" id="KW-0645">Protease</keyword>
<dbReference type="InterPro" id="IPR010259">
    <property type="entry name" value="S8pro/Inhibitor_I9"/>
</dbReference>
<dbReference type="GO" id="GO:0004252">
    <property type="term" value="F:serine-type endopeptidase activity"/>
    <property type="evidence" value="ECO:0007669"/>
    <property type="project" value="UniProtKB-UniRule"/>
</dbReference>
<dbReference type="Pfam" id="PF05922">
    <property type="entry name" value="Inhibitor_I9"/>
    <property type="match status" value="1"/>
</dbReference>
<feature type="domain" description="Inhibitor I9" evidence="9">
    <location>
        <begin position="57"/>
        <end position="99"/>
    </location>
</feature>
<evidence type="ECO:0000256" key="7">
    <source>
        <dbReference type="SAM" id="SignalP"/>
    </source>
</evidence>
<dbReference type="InterPro" id="IPR022398">
    <property type="entry name" value="Peptidase_S8_His-AS"/>
</dbReference>
<dbReference type="GO" id="GO:0006508">
    <property type="term" value="P:proteolysis"/>
    <property type="evidence" value="ECO:0007669"/>
    <property type="project" value="UniProtKB-KW"/>
</dbReference>
<evidence type="ECO:0000259" key="9">
    <source>
        <dbReference type="Pfam" id="PF05922"/>
    </source>
</evidence>
<evidence type="ECO:0000256" key="2">
    <source>
        <dbReference type="ARBA" id="ARBA00022670"/>
    </source>
</evidence>
<feature type="chain" id="PRO_5040249930" evidence="7">
    <location>
        <begin position="20"/>
        <end position="395"/>
    </location>
</feature>
<accession>A0A9P5ZS74</accession>
<dbReference type="CDD" id="cd04077">
    <property type="entry name" value="Peptidases_S8_PCSK9_ProteinaseK_like"/>
    <property type="match status" value="1"/>
</dbReference>
<dbReference type="InterPro" id="IPR036852">
    <property type="entry name" value="Peptidase_S8/S53_dom_sf"/>
</dbReference>
<evidence type="ECO:0000256" key="5">
    <source>
        <dbReference type="PROSITE-ProRule" id="PRU01240"/>
    </source>
</evidence>
<dbReference type="SUPFAM" id="SSF52743">
    <property type="entry name" value="Subtilisin-like"/>
    <property type="match status" value="1"/>
</dbReference>
<dbReference type="GO" id="GO:0005615">
    <property type="term" value="C:extracellular space"/>
    <property type="evidence" value="ECO:0007669"/>
    <property type="project" value="TreeGrafter"/>
</dbReference>
<dbReference type="Pfam" id="PF00082">
    <property type="entry name" value="Peptidase_S8"/>
    <property type="match status" value="1"/>
</dbReference>
<dbReference type="InterPro" id="IPR037045">
    <property type="entry name" value="S8pro/Inhibitor_I9_sf"/>
</dbReference>
<keyword evidence="4 5" id="KW-0720">Serine protease</keyword>
<evidence type="ECO:0000313" key="11">
    <source>
        <dbReference type="Proteomes" id="UP000807025"/>
    </source>
</evidence>
<dbReference type="EMBL" id="MU154592">
    <property type="protein sequence ID" value="KAF9493009.1"/>
    <property type="molecule type" value="Genomic_DNA"/>
</dbReference>
<feature type="active site" description="Charge relay system" evidence="5">
    <location>
        <position position="152"/>
    </location>
</feature>
<keyword evidence="11" id="KW-1185">Reference proteome</keyword>
<dbReference type="InterPro" id="IPR034193">
    <property type="entry name" value="PCSK9_ProteinaseK-like"/>
</dbReference>
<dbReference type="SUPFAM" id="SSF54897">
    <property type="entry name" value="Protease propeptides/inhibitors"/>
    <property type="match status" value="1"/>
</dbReference>
<dbReference type="FunFam" id="3.40.50.200:FF:000007">
    <property type="entry name" value="Subtilisin-like serine protease"/>
    <property type="match status" value="1"/>
</dbReference>
<reference evidence="10" key="1">
    <citation type="submission" date="2020-11" db="EMBL/GenBank/DDBJ databases">
        <authorList>
            <consortium name="DOE Joint Genome Institute"/>
            <person name="Ahrendt S."/>
            <person name="Riley R."/>
            <person name="Andreopoulos W."/>
            <person name="Labutti K."/>
            <person name="Pangilinan J."/>
            <person name="Ruiz-Duenas F.J."/>
            <person name="Barrasa J.M."/>
            <person name="Sanchez-Garcia M."/>
            <person name="Camarero S."/>
            <person name="Miyauchi S."/>
            <person name="Serrano A."/>
            <person name="Linde D."/>
            <person name="Babiker R."/>
            <person name="Drula E."/>
            <person name="Ayuso-Fernandez I."/>
            <person name="Pacheco R."/>
            <person name="Padilla G."/>
            <person name="Ferreira P."/>
            <person name="Barriuso J."/>
            <person name="Kellner H."/>
            <person name="Castanera R."/>
            <person name="Alfaro M."/>
            <person name="Ramirez L."/>
            <person name="Pisabarro A.G."/>
            <person name="Kuo A."/>
            <person name="Tritt A."/>
            <person name="Lipzen A."/>
            <person name="He G."/>
            <person name="Yan M."/>
            <person name="Ng V."/>
            <person name="Cullen D."/>
            <person name="Martin F."/>
            <person name="Rosso M.-N."/>
            <person name="Henrissat B."/>
            <person name="Hibbett D."/>
            <person name="Martinez A.T."/>
            <person name="Grigoriev I.V."/>
        </authorList>
    </citation>
    <scope>NUCLEOTIDE SEQUENCE</scope>
    <source>
        <strain evidence="10">ATCC 90797</strain>
    </source>
</reference>